<evidence type="ECO:0000256" key="1">
    <source>
        <dbReference type="ARBA" id="ARBA00004141"/>
    </source>
</evidence>
<evidence type="ECO:0000313" key="10">
    <source>
        <dbReference type="Proteomes" id="UP001590951"/>
    </source>
</evidence>
<feature type="region of interest" description="Disordered" evidence="6">
    <location>
        <begin position="94"/>
        <end position="140"/>
    </location>
</feature>
<accession>A0ABR4BAM8</accession>
<evidence type="ECO:0000256" key="4">
    <source>
        <dbReference type="ARBA" id="ARBA00023136"/>
    </source>
</evidence>
<keyword evidence="4 7" id="KW-0472">Membrane</keyword>
<feature type="transmembrane region" description="Helical" evidence="7">
    <location>
        <begin position="52"/>
        <end position="80"/>
    </location>
</feature>
<evidence type="ECO:0000256" key="5">
    <source>
        <dbReference type="ARBA" id="ARBA00038359"/>
    </source>
</evidence>
<gene>
    <name evidence="9" type="ORF">ABVK25_005109</name>
</gene>
<dbReference type="Proteomes" id="UP001590951">
    <property type="component" value="Unassembled WGS sequence"/>
</dbReference>
<comment type="caution">
    <text evidence="9">The sequence shown here is derived from an EMBL/GenBank/DDBJ whole genome shotgun (WGS) entry which is preliminary data.</text>
</comment>
<feature type="transmembrane region" description="Helical" evidence="7">
    <location>
        <begin position="12"/>
        <end position="32"/>
    </location>
</feature>
<evidence type="ECO:0000256" key="6">
    <source>
        <dbReference type="SAM" id="MobiDB-lite"/>
    </source>
</evidence>
<evidence type="ECO:0000259" key="8">
    <source>
        <dbReference type="Pfam" id="PF20684"/>
    </source>
</evidence>
<reference evidence="9 10" key="1">
    <citation type="submission" date="2024-09" db="EMBL/GenBank/DDBJ databases">
        <title>Rethinking Asexuality: The Enigmatic Case of Functional Sexual Genes in Lepraria (Stereocaulaceae).</title>
        <authorList>
            <person name="Doellman M."/>
            <person name="Sun Y."/>
            <person name="Barcenas-Pena A."/>
            <person name="Lumbsch H.T."/>
            <person name="Grewe F."/>
        </authorList>
    </citation>
    <scope>NUCLEOTIDE SEQUENCE [LARGE SCALE GENOMIC DNA]</scope>
    <source>
        <strain evidence="9 10">Grewe 0041</strain>
    </source>
</reference>
<dbReference type="InterPro" id="IPR052337">
    <property type="entry name" value="SAT4-like"/>
</dbReference>
<dbReference type="Pfam" id="PF20684">
    <property type="entry name" value="Fung_rhodopsin"/>
    <property type="match status" value="1"/>
</dbReference>
<dbReference type="PANTHER" id="PTHR33048">
    <property type="entry name" value="PTH11-LIKE INTEGRAL MEMBRANE PROTEIN (AFU_ORTHOLOGUE AFUA_5G11245)"/>
    <property type="match status" value="1"/>
</dbReference>
<sequence length="164" mass="18120">MIWGLSLTESRKLALSAVFGTGLFVLITTIIHEVTIVQTIENRYQIWVVAEQIMWLTLELNIGIICGCMPSLPIILRYLLSHDLVPDSIRSLLHSSSQSNSKSTPSKNSMGRYGNSNLRDDSSSDSSLKKNGMPYVDLEGKGVAGKRDEYPLKIYSVSTPEAEA</sequence>
<protein>
    <recommendedName>
        <fullName evidence="8">Rhodopsin domain-containing protein</fullName>
    </recommendedName>
</protein>
<dbReference type="EMBL" id="JBHFEH010000014">
    <property type="protein sequence ID" value="KAL2054805.1"/>
    <property type="molecule type" value="Genomic_DNA"/>
</dbReference>
<keyword evidence="2 7" id="KW-0812">Transmembrane</keyword>
<proteinExistence type="inferred from homology"/>
<keyword evidence="10" id="KW-1185">Reference proteome</keyword>
<name>A0ABR4BAM8_9LECA</name>
<comment type="similarity">
    <text evidence="5">Belongs to the SAT4 family.</text>
</comment>
<evidence type="ECO:0000256" key="7">
    <source>
        <dbReference type="SAM" id="Phobius"/>
    </source>
</evidence>
<comment type="subcellular location">
    <subcellularLocation>
        <location evidence="1">Membrane</location>
        <topology evidence="1">Multi-pass membrane protein</topology>
    </subcellularLocation>
</comment>
<organism evidence="9 10">
    <name type="scientific">Lepraria finkii</name>
    <dbReference type="NCBI Taxonomy" id="1340010"/>
    <lineage>
        <taxon>Eukaryota</taxon>
        <taxon>Fungi</taxon>
        <taxon>Dikarya</taxon>
        <taxon>Ascomycota</taxon>
        <taxon>Pezizomycotina</taxon>
        <taxon>Lecanoromycetes</taxon>
        <taxon>OSLEUM clade</taxon>
        <taxon>Lecanoromycetidae</taxon>
        <taxon>Lecanorales</taxon>
        <taxon>Lecanorineae</taxon>
        <taxon>Stereocaulaceae</taxon>
        <taxon>Lepraria</taxon>
    </lineage>
</organism>
<keyword evidence="3 7" id="KW-1133">Transmembrane helix</keyword>
<feature type="compositionally biased region" description="Low complexity" evidence="6">
    <location>
        <begin position="94"/>
        <end position="109"/>
    </location>
</feature>
<dbReference type="InterPro" id="IPR049326">
    <property type="entry name" value="Rhodopsin_dom_fungi"/>
</dbReference>
<evidence type="ECO:0000256" key="3">
    <source>
        <dbReference type="ARBA" id="ARBA00022989"/>
    </source>
</evidence>
<dbReference type="PANTHER" id="PTHR33048:SF47">
    <property type="entry name" value="INTEGRAL MEMBRANE PROTEIN-RELATED"/>
    <property type="match status" value="1"/>
</dbReference>
<evidence type="ECO:0000256" key="2">
    <source>
        <dbReference type="ARBA" id="ARBA00022692"/>
    </source>
</evidence>
<evidence type="ECO:0000313" key="9">
    <source>
        <dbReference type="EMBL" id="KAL2054805.1"/>
    </source>
</evidence>
<feature type="domain" description="Rhodopsin" evidence="8">
    <location>
        <begin position="1"/>
        <end position="76"/>
    </location>
</feature>